<feature type="transmembrane region" description="Helical" evidence="6">
    <location>
        <begin position="478"/>
        <end position="499"/>
    </location>
</feature>
<dbReference type="InterPro" id="IPR036259">
    <property type="entry name" value="MFS_trans_sf"/>
</dbReference>
<dbReference type="EMBL" id="KZ678143">
    <property type="protein sequence ID" value="PSN61603.1"/>
    <property type="molecule type" value="Genomic_DNA"/>
</dbReference>
<keyword evidence="4 6" id="KW-1133">Transmembrane helix</keyword>
<evidence type="ECO:0000256" key="1">
    <source>
        <dbReference type="ARBA" id="ARBA00004141"/>
    </source>
</evidence>
<feature type="transmembrane region" description="Helical" evidence="6">
    <location>
        <begin position="211"/>
        <end position="231"/>
    </location>
</feature>
<dbReference type="FunFam" id="1.20.1250.20:FF:000082">
    <property type="entry name" value="MFS multidrug transporter, putative"/>
    <property type="match status" value="1"/>
</dbReference>
<feature type="transmembrane region" description="Helical" evidence="6">
    <location>
        <begin position="56"/>
        <end position="72"/>
    </location>
</feature>
<accession>A0A2T2N860</accession>
<name>A0A2T2N860_CORCC</name>
<dbReference type="PANTHER" id="PTHR23502">
    <property type="entry name" value="MAJOR FACILITATOR SUPERFAMILY"/>
    <property type="match status" value="1"/>
</dbReference>
<dbReference type="Pfam" id="PF07690">
    <property type="entry name" value="MFS_1"/>
    <property type="match status" value="1"/>
</dbReference>
<dbReference type="GO" id="GO:0005886">
    <property type="term" value="C:plasma membrane"/>
    <property type="evidence" value="ECO:0007669"/>
    <property type="project" value="TreeGrafter"/>
</dbReference>
<dbReference type="STRING" id="1448308.A0A2T2N860"/>
<protein>
    <submittedName>
        <fullName evidence="8">MFS general substrate transporter</fullName>
    </submittedName>
</protein>
<feature type="domain" description="Major facilitator superfamily (MFS) profile" evidence="7">
    <location>
        <begin position="57"/>
        <end position="508"/>
    </location>
</feature>
<evidence type="ECO:0000313" key="9">
    <source>
        <dbReference type="Proteomes" id="UP000240883"/>
    </source>
</evidence>
<feature type="transmembrane region" description="Helical" evidence="6">
    <location>
        <begin position="344"/>
        <end position="363"/>
    </location>
</feature>
<dbReference type="GO" id="GO:0140115">
    <property type="term" value="P:export across plasma membrane"/>
    <property type="evidence" value="ECO:0007669"/>
    <property type="project" value="UniProtKB-ARBA"/>
</dbReference>
<dbReference type="InterPro" id="IPR020846">
    <property type="entry name" value="MFS_dom"/>
</dbReference>
<dbReference type="InterPro" id="IPR011701">
    <property type="entry name" value="MFS"/>
</dbReference>
<feature type="transmembrane region" description="Helical" evidence="6">
    <location>
        <begin position="384"/>
        <end position="403"/>
    </location>
</feature>
<feature type="transmembrane region" description="Helical" evidence="6">
    <location>
        <begin position="409"/>
        <end position="432"/>
    </location>
</feature>
<feature type="transmembrane region" description="Helical" evidence="6">
    <location>
        <begin position="148"/>
        <end position="170"/>
    </location>
</feature>
<dbReference type="PANTHER" id="PTHR23502:SF134">
    <property type="entry name" value="MAJOR FACILITATOR SUPERFAMILY (MFS) PROFILE DOMAIN-CONTAINING PROTEIN-RELATED"/>
    <property type="match status" value="1"/>
</dbReference>
<comment type="similarity">
    <text evidence="2">Belongs to the major facilitator superfamily.</text>
</comment>
<gene>
    <name evidence="8" type="ORF">BS50DRAFT_143406</name>
</gene>
<feature type="transmembrane region" description="Helical" evidence="6">
    <location>
        <begin position="306"/>
        <end position="332"/>
    </location>
</feature>
<dbReference type="Proteomes" id="UP000240883">
    <property type="component" value="Unassembled WGS sequence"/>
</dbReference>
<comment type="subcellular location">
    <subcellularLocation>
        <location evidence="1">Membrane</location>
        <topology evidence="1">Multi-pass membrane protein</topology>
    </subcellularLocation>
</comment>
<sequence>MASRSDIFLADLDLSTSVDRICFFSSDGHSVHLTDQHPALSSYQDPRQWKPSQKKLHLTVACSAALFASYAASSYSPGADQMSVYWNVSREATLVGITVFTIGFAIAPMCLAPFSEVIGRKPVFLASGAVYVACTLCCGLTRLYSGMIIARFFAGVGSSTFSTMVGGLIADIYDAKTRNTPMAIFSGTAVLGIGLGPLVSGFIAQYSTWRWIFYSQTIVHGLTVLAMLLFFKESRASVILHHKTKLLNDWYDEQEKRGVFAFAQGSEGVTYRIRWKPKDEGTHLSLQKMIARSAARPFQLLFQDPVVFFFSLWAAFSWSVLYICLSAVPIVFQTRYSFTASQATSVFASCCIGAAIATILALYQESVMQSLSGFRLPDGPEAQLYFVCIEGMLLPIGLFMFGWTCYPHIHWIVPTIAIGIATVGITMVYLAVFNYLADVYGVYASSAIAAQSFARNAMGGAFPLVTKQMYEDMTYGGASTLLGGVAALLSMVPWILVLYGPIIRERSRFAKTERQ</sequence>
<dbReference type="Gene3D" id="1.20.1250.20">
    <property type="entry name" value="MFS general substrate transporter like domains"/>
    <property type="match status" value="1"/>
</dbReference>
<evidence type="ECO:0000256" key="2">
    <source>
        <dbReference type="ARBA" id="ARBA00008335"/>
    </source>
</evidence>
<proteinExistence type="inferred from homology"/>
<keyword evidence="5 6" id="KW-0472">Membrane</keyword>
<dbReference type="SUPFAM" id="SSF103473">
    <property type="entry name" value="MFS general substrate transporter"/>
    <property type="match status" value="1"/>
</dbReference>
<dbReference type="GO" id="GO:0042908">
    <property type="term" value="P:xenobiotic transport"/>
    <property type="evidence" value="ECO:0007669"/>
    <property type="project" value="UniProtKB-ARBA"/>
</dbReference>
<dbReference type="CDD" id="cd17323">
    <property type="entry name" value="MFS_Tpo1_MDR_like"/>
    <property type="match status" value="1"/>
</dbReference>
<dbReference type="PROSITE" id="PS50850">
    <property type="entry name" value="MFS"/>
    <property type="match status" value="1"/>
</dbReference>
<dbReference type="InterPro" id="IPR005829">
    <property type="entry name" value="Sugar_transporter_CS"/>
</dbReference>
<evidence type="ECO:0000256" key="3">
    <source>
        <dbReference type="ARBA" id="ARBA00022692"/>
    </source>
</evidence>
<feature type="transmembrane region" description="Helical" evidence="6">
    <location>
        <begin position="123"/>
        <end position="142"/>
    </location>
</feature>
<evidence type="ECO:0000313" key="8">
    <source>
        <dbReference type="EMBL" id="PSN61603.1"/>
    </source>
</evidence>
<evidence type="ECO:0000256" key="6">
    <source>
        <dbReference type="SAM" id="Phobius"/>
    </source>
</evidence>
<dbReference type="AlphaFoldDB" id="A0A2T2N860"/>
<organism evidence="8 9">
    <name type="scientific">Corynespora cassiicola Philippines</name>
    <dbReference type="NCBI Taxonomy" id="1448308"/>
    <lineage>
        <taxon>Eukaryota</taxon>
        <taxon>Fungi</taxon>
        <taxon>Dikarya</taxon>
        <taxon>Ascomycota</taxon>
        <taxon>Pezizomycotina</taxon>
        <taxon>Dothideomycetes</taxon>
        <taxon>Pleosporomycetidae</taxon>
        <taxon>Pleosporales</taxon>
        <taxon>Corynesporascaceae</taxon>
        <taxon>Corynespora</taxon>
    </lineage>
</organism>
<feature type="transmembrane region" description="Helical" evidence="6">
    <location>
        <begin position="92"/>
        <end position="111"/>
    </location>
</feature>
<dbReference type="FunFam" id="1.20.1720.10:FF:000061">
    <property type="entry name" value="Uncharacterized protein"/>
    <property type="match status" value="1"/>
</dbReference>
<feature type="transmembrane region" description="Helical" evidence="6">
    <location>
        <begin position="439"/>
        <end position="458"/>
    </location>
</feature>
<evidence type="ECO:0000256" key="5">
    <source>
        <dbReference type="ARBA" id="ARBA00023136"/>
    </source>
</evidence>
<evidence type="ECO:0000259" key="7">
    <source>
        <dbReference type="PROSITE" id="PS50850"/>
    </source>
</evidence>
<reference evidence="8 9" key="1">
    <citation type="journal article" date="2018" name="Front. Microbiol.">
        <title>Genome-Wide Analysis of Corynespora cassiicola Leaf Fall Disease Putative Effectors.</title>
        <authorList>
            <person name="Lopez D."/>
            <person name="Ribeiro S."/>
            <person name="Label P."/>
            <person name="Fumanal B."/>
            <person name="Venisse J.S."/>
            <person name="Kohler A."/>
            <person name="de Oliveira R.R."/>
            <person name="Labutti K."/>
            <person name="Lipzen A."/>
            <person name="Lail K."/>
            <person name="Bauer D."/>
            <person name="Ohm R.A."/>
            <person name="Barry K.W."/>
            <person name="Spatafora J."/>
            <person name="Grigoriev I.V."/>
            <person name="Martin F.M."/>
            <person name="Pujade-Renaud V."/>
        </authorList>
    </citation>
    <scope>NUCLEOTIDE SEQUENCE [LARGE SCALE GENOMIC DNA]</scope>
    <source>
        <strain evidence="8 9">Philippines</strain>
    </source>
</reference>
<dbReference type="PRINTS" id="PR01036">
    <property type="entry name" value="TCRTETB"/>
</dbReference>
<dbReference type="PROSITE" id="PS00216">
    <property type="entry name" value="SUGAR_TRANSPORT_1"/>
    <property type="match status" value="1"/>
</dbReference>
<keyword evidence="9" id="KW-1185">Reference proteome</keyword>
<dbReference type="GO" id="GO:0022857">
    <property type="term" value="F:transmembrane transporter activity"/>
    <property type="evidence" value="ECO:0007669"/>
    <property type="project" value="InterPro"/>
</dbReference>
<dbReference type="OrthoDB" id="6770063at2759"/>
<evidence type="ECO:0000256" key="4">
    <source>
        <dbReference type="ARBA" id="ARBA00022989"/>
    </source>
</evidence>
<feature type="transmembrane region" description="Helical" evidence="6">
    <location>
        <begin position="182"/>
        <end position="205"/>
    </location>
</feature>
<keyword evidence="3 6" id="KW-0812">Transmembrane</keyword>